<comment type="similarity">
    <text evidence="1 6 7">Belongs to the ArsC family.</text>
</comment>
<protein>
    <recommendedName>
        <fullName evidence="5 7">Arsenate reductase</fullName>
        <ecNumber evidence="4 7">1.20.4.1</ecNumber>
    </recommendedName>
</protein>
<dbReference type="InterPro" id="IPR036249">
    <property type="entry name" value="Thioredoxin-like_sf"/>
</dbReference>
<dbReference type="Proteomes" id="UP001169063">
    <property type="component" value="Unassembled WGS sequence"/>
</dbReference>
<evidence type="ECO:0000313" key="9">
    <source>
        <dbReference type="Proteomes" id="UP001169063"/>
    </source>
</evidence>
<evidence type="ECO:0000256" key="2">
    <source>
        <dbReference type="ARBA" id="ARBA00022849"/>
    </source>
</evidence>
<keyword evidence="9" id="KW-1185">Reference proteome</keyword>
<evidence type="ECO:0000256" key="6">
    <source>
        <dbReference type="PROSITE-ProRule" id="PRU01282"/>
    </source>
</evidence>
<dbReference type="Gene3D" id="3.40.30.10">
    <property type="entry name" value="Glutaredoxin"/>
    <property type="match status" value="1"/>
</dbReference>
<reference evidence="8" key="1">
    <citation type="submission" date="2023-07" db="EMBL/GenBank/DDBJ databases">
        <title>Brevundimonas soil sp. nov., isolated from the soil of chemical plant.</title>
        <authorList>
            <person name="Wu N."/>
        </authorList>
    </citation>
    <scope>NUCLEOTIDE SEQUENCE</scope>
    <source>
        <strain evidence="8">XZ-24</strain>
    </source>
</reference>
<dbReference type="PANTHER" id="PTHR30041">
    <property type="entry name" value="ARSENATE REDUCTASE"/>
    <property type="match status" value="1"/>
</dbReference>
<name>A0ABT8SJS7_9CAUL</name>
<evidence type="ECO:0000256" key="3">
    <source>
        <dbReference type="ARBA" id="ARBA00023002"/>
    </source>
</evidence>
<dbReference type="PANTHER" id="PTHR30041:SF5">
    <property type="entry name" value="ARSENATE REDUCTASE-RELATED"/>
    <property type="match status" value="1"/>
</dbReference>
<dbReference type="Pfam" id="PF03960">
    <property type="entry name" value="ArsC"/>
    <property type="match status" value="1"/>
</dbReference>
<comment type="caution">
    <text evidence="8">The sequence shown here is derived from an EMBL/GenBank/DDBJ whole genome shotgun (WGS) entry which is preliminary data.</text>
</comment>
<evidence type="ECO:0000313" key="8">
    <source>
        <dbReference type="EMBL" id="MDO1558078.1"/>
    </source>
</evidence>
<dbReference type="InterPro" id="IPR006660">
    <property type="entry name" value="Arsenate_reductase-like"/>
</dbReference>
<keyword evidence="2" id="KW-0059">Arsenical resistance</keyword>
<keyword evidence="3 7" id="KW-0560">Oxidoreductase</keyword>
<evidence type="ECO:0000256" key="4">
    <source>
        <dbReference type="ARBA" id="ARBA00038969"/>
    </source>
</evidence>
<dbReference type="EMBL" id="JAUKTR010000001">
    <property type="protein sequence ID" value="MDO1558078.1"/>
    <property type="molecule type" value="Genomic_DNA"/>
</dbReference>
<gene>
    <name evidence="8" type="primary">arsC</name>
    <name evidence="8" type="ORF">Q0812_01375</name>
</gene>
<accession>A0ABT8SJS7</accession>
<organism evidence="8 9">
    <name type="scientific">Peiella sedimenti</name>
    <dbReference type="NCBI Taxonomy" id="3061083"/>
    <lineage>
        <taxon>Bacteria</taxon>
        <taxon>Pseudomonadati</taxon>
        <taxon>Pseudomonadota</taxon>
        <taxon>Alphaproteobacteria</taxon>
        <taxon>Caulobacterales</taxon>
        <taxon>Caulobacteraceae</taxon>
        <taxon>Peiella</taxon>
    </lineage>
</organism>
<dbReference type="GO" id="GO:0008794">
    <property type="term" value="F:arsenate reductase (glutaredoxin) activity"/>
    <property type="evidence" value="ECO:0007669"/>
    <property type="project" value="UniProtKB-EC"/>
</dbReference>
<sequence length="115" mass="12806">MAVTVFHNPNCSTSRRVLEEIRAEGYAPEVVEYMKAGWTEAGLRDLLARMNASPRDVLRTRGGQAEELGLLQDGVSDQALLKAMIEHPVLVERPIVKAGDRAVLARPAERWREVV</sequence>
<evidence type="ECO:0000256" key="7">
    <source>
        <dbReference type="RuleBase" id="RU362029"/>
    </source>
</evidence>
<dbReference type="NCBIfam" id="TIGR00014">
    <property type="entry name" value="arsC"/>
    <property type="match status" value="1"/>
</dbReference>
<dbReference type="EC" id="1.20.4.1" evidence="4 7"/>
<comment type="catalytic activity">
    <reaction evidence="7">
        <text>[glutaredoxin]-dithiol + arsenate + glutathione + H(+) = glutathionyl-S-S-[glutaredoxin] + arsenite + H2O</text>
        <dbReference type="Rhea" id="RHEA:22016"/>
        <dbReference type="Rhea" id="RHEA-COMP:10729"/>
        <dbReference type="Rhea" id="RHEA-COMP:17668"/>
        <dbReference type="ChEBI" id="CHEBI:15377"/>
        <dbReference type="ChEBI" id="CHEBI:15378"/>
        <dbReference type="ChEBI" id="CHEBI:29242"/>
        <dbReference type="ChEBI" id="CHEBI:29950"/>
        <dbReference type="ChEBI" id="CHEBI:48597"/>
        <dbReference type="ChEBI" id="CHEBI:57925"/>
        <dbReference type="ChEBI" id="CHEBI:146199"/>
        <dbReference type="EC" id="1.20.4.1"/>
    </reaction>
</comment>
<dbReference type="PROSITE" id="PS51353">
    <property type="entry name" value="ARSC"/>
    <property type="match status" value="1"/>
</dbReference>
<evidence type="ECO:0000256" key="1">
    <source>
        <dbReference type="ARBA" id="ARBA00007198"/>
    </source>
</evidence>
<dbReference type="SUPFAM" id="SSF52833">
    <property type="entry name" value="Thioredoxin-like"/>
    <property type="match status" value="1"/>
</dbReference>
<proteinExistence type="inferred from homology"/>
<dbReference type="RefSeq" id="WP_302108500.1">
    <property type="nucleotide sequence ID" value="NZ_JAUKTR010000001.1"/>
</dbReference>
<evidence type="ECO:0000256" key="5">
    <source>
        <dbReference type="ARBA" id="ARBA00039879"/>
    </source>
</evidence>
<dbReference type="InterPro" id="IPR006659">
    <property type="entry name" value="Arsenate_reductase"/>
</dbReference>
<dbReference type="CDD" id="cd03034">
    <property type="entry name" value="ArsC_ArsC"/>
    <property type="match status" value="1"/>
</dbReference>